<dbReference type="Proteomes" id="UP000230233">
    <property type="component" value="Chromosome III"/>
</dbReference>
<dbReference type="GO" id="GO:0000166">
    <property type="term" value="F:nucleotide binding"/>
    <property type="evidence" value="ECO:0007669"/>
    <property type="project" value="InterPro"/>
</dbReference>
<evidence type="ECO:0000256" key="6">
    <source>
        <dbReference type="ARBA" id="ARBA00022932"/>
    </source>
</evidence>
<evidence type="ECO:0000256" key="8">
    <source>
        <dbReference type="ARBA" id="ARBA00049244"/>
    </source>
</evidence>
<keyword evidence="12" id="KW-1185">Reference proteome</keyword>
<organism evidence="11 12">
    <name type="scientific">Caenorhabditis nigoni</name>
    <dbReference type="NCBI Taxonomy" id="1611254"/>
    <lineage>
        <taxon>Eukaryota</taxon>
        <taxon>Metazoa</taxon>
        <taxon>Ecdysozoa</taxon>
        <taxon>Nematoda</taxon>
        <taxon>Chromadorea</taxon>
        <taxon>Rhabditida</taxon>
        <taxon>Rhabditina</taxon>
        <taxon>Rhabditomorpha</taxon>
        <taxon>Rhabditoidea</taxon>
        <taxon>Rhabditidae</taxon>
        <taxon>Peloderinae</taxon>
        <taxon>Caenorhabditis</taxon>
    </lineage>
</organism>
<comment type="caution">
    <text evidence="11">The sequence shown here is derived from an EMBL/GenBank/DDBJ whole genome shotgun (WGS) entry which is preliminary data.</text>
</comment>
<evidence type="ECO:0000259" key="10">
    <source>
        <dbReference type="Pfam" id="PF03175"/>
    </source>
</evidence>
<dbReference type="InterPro" id="IPR043502">
    <property type="entry name" value="DNA/RNA_pol_sf"/>
</dbReference>
<feature type="compositionally biased region" description="Acidic residues" evidence="9">
    <location>
        <begin position="288"/>
        <end position="309"/>
    </location>
</feature>
<dbReference type="InterPro" id="IPR004868">
    <property type="entry name" value="DNA-dir_DNA_pol_B_mt/vir"/>
</dbReference>
<dbReference type="GO" id="GO:0006260">
    <property type="term" value="P:DNA replication"/>
    <property type="evidence" value="ECO:0007669"/>
    <property type="project" value="UniProtKB-KW"/>
</dbReference>
<feature type="compositionally biased region" description="Acidic residues" evidence="9">
    <location>
        <begin position="81"/>
        <end position="97"/>
    </location>
</feature>
<dbReference type="Gene3D" id="3.30.420.10">
    <property type="entry name" value="Ribonuclease H-like superfamily/Ribonuclease H"/>
    <property type="match status" value="1"/>
</dbReference>
<evidence type="ECO:0000256" key="1">
    <source>
        <dbReference type="ARBA" id="ARBA00005755"/>
    </source>
</evidence>
<feature type="region of interest" description="Disordered" evidence="9">
    <location>
        <begin position="288"/>
        <end position="312"/>
    </location>
</feature>
<dbReference type="SUPFAM" id="SSF53098">
    <property type="entry name" value="Ribonuclease H-like"/>
    <property type="match status" value="1"/>
</dbReference>
<dbReference type="OrthoDB" id="5846090at2759"/>
<comment type="similarity">
    <text evidence="1">Belongs to the DNA polymerase type-B family.</text>
</comment>
<feature type="domain" description="DNA-directed DNA polymerase family B mitochondria/virus" evidence="10">
    <location>
        <begin position="678"/>
        <end position="860"/>
    </location>
</feature>
<dbReference type="EC" id="2.7.7.7" evidence="2"/>
<sequence>MIGSLGRLHLLRMRIKMINVEEWSRTDIWTMSNMTQSWRMIHHPRSGANIRYQPYFRTMNTNQEVVEVLEYLLGEVVGEEDFEENQTDASDGEDEVVEMSGEERQAADDDSHMEQQGGSHVSILNVRRDDGHGDYKDHFKTVRLTVDLLDGIVNDPQGPENFGEMVVDLIRTNLPTNANDSTRAGVTFSSPELDSGESVGLSITPITRINAESIVRSMELMTQSNKSPLELQNPRLEIVIKYLIPPTGSGKRRSPFTIKDVMENNYFGKRTRQIGDEDDTLDFLMDEADEGEESEESSEEEEEDDDDVVETTRKARSTIMNNDVEYNCLPHAILQAWMYHQKDYGETLEERTRGNRLYKMSLKKRSPNNCAEIHREVSKMKKAAGVVKNQHFDFSDIEKFQTTIFAAKLQIIAIVKDQATPYFAGPYVGEKKTIAIFLEQVDGVGHFSGVRKLPVLLGTRFYCVLCNTRSGSFEAHYNCPLRHRVCGAVECPMSPEDLPLCCVRCEMVFRSKTCLENHNRKGPRNGKSRCEATKVCKRCGEAYYTNKSKVSQPHDCGLKWCKRCNCKMTPSHNCIMAISKKKENCTHLRFVCDFESMADPQTGEQIPVLFVALRYCPECSTMVPKTMDDAKEAMCSKCSPDGRLKVIECISPDNRMVNVAEEATEWIFGPHNKGFVGLAHNASGYDWQFILNYLISKTKATPKVVTAGTKIIYLHHKGVRLLDSFKYLTMSLAAVGKAFQIPTPKGDFPIHFIQPENFDYIGDLPDDEFYNLRNKTPAAKEKLLKFLEEERAANKVFDFQLEVNKYCYDDVFILASALIPFEKDFEKVTNVCLFEESVTAASAAIKVFQRNHLVHEKPIVLDARPSVSIKSSIVSQKFLAWFGKENDVQVEMSTTFGERKVGPYRVDGFVDKCAKYPRGLVIEFFGCYFHAHKCTYSDQSLIGNKTAKDIREGDAKRIAFLETLHEVKVVWECDVENERRANPEMAEFFADYEPLGLLECERALVGGRTEVFKLFVQNEREYIRYGDVVSLYPTVMKHEEFPYGPPKNVSASTFKVPITMPHMIPIRGFIACRVLAPRQLKTPLIPIKTTSKLVFALCLACAKSFNQGTCTHTDKERSFNGVFTTVELKKALELGYSITTVYHAVQYQYWAKNDEEGVGGLFSSYINQMMVEKIYSSGWPSNVKTPEEQDEFIRGYKEKEGILVNDKSRFAPRPGARLAAKLLLNSLWGKLAQRVDRPTTEIVVSPAKFWKIFHNTAIVMEDVWCINNTMMVRCTQRTETLESLKTGAVHIAAYVTSYARLRLYRLMEKVGAENIVYTDTDSIDPLRGEHGPYLGQLTDELEGTMTEFVSLGPKTYCYKETLADGTEKTVRKAKGISLTAQADKKITFERMKAMVDEVLDEAQQRTVIQVPQQTMRRDRNHVVYAKENKKAFRFTFNKRRVLGDGITLPFGYCDN</sequence>
<feature type="domain" description="DNA-directed DNA polymerase family B mitochondria/virus" evidence="10">
    <location>
        <begin position="1002"/>
        <end position="1169"/>
    </location>
</feature>
<dbReference type="SUPFAM" id="SSF56672">
    <property type="entry name" value="DNA/RNA polymerases"/>
    <property type="match status" value="1"/>
</dbReference>
<evidence type="ECO:0000313" key="12">
    <source>
        <dbReference type="Proteomes" id="UP000230233"/>
    </source>
</evidence>
<dbReference type="GO" id="GO:0003887">
    <property type="term" value="F:DNA-directed DNA polymerase activity"/>
    <property type="evidence" value="ECO:0007669"/>
    <property type="project" value="UniProtKB-KW"/>
</dbReference>
<name>A0A2G5UIF5_9PELO</name>
<dbReference type="PANTHER" id="PTHR33568">
    <property type="entry name" value="DNA POLYMERASE"/>
    <property type="match status" value="1"/>
</dbReference>
<dbReference type="GO" id="GO:0042575">
    <property type="term" value="C:DNA polymerase complex"/>
    <property type="evidence" value="ECO:0007669"/>
    <property type="project" value="UniProtKB-ARBA"/>
</dbReference>
<evidence type="ECO:0000256" key="9">
    <source>
        <dbReference type="SAM" id="MobiDB-lite"/>
    </source>
</evidence>
<evidence type="ECO:0000256" key="5">
    <source>
        <dbReference type="ARBA" id="ARBA00022705"/>
    </source>
</evidence>
<keyword evidence="4" id="KW-0548">Nucleotidyltransferase</keyword>
<keyword evidence="7" id="KW-0238">DNA-binding</keyword>
<keyword evidence="3" id="KW-0808">Transferase</keyword>
<dbReference type="Gene3D" id="3.40.960.10">
    <property type="entry name" value="VSR Endonuclease"/>
    <property type="match status" value="1"/>
</dbReference>
<evidence type="ECO:0000256" key="4">
    <source>
        <dbReference type="ARBA" id="ARBA00022695"/>
    </source>
</evidence>
<evidence type="ECO:0000256" key="2">
    <source>
        <dbReference type="ARBA" id="ARBA00012417"/>
    </source>
</evidence>
<dbReference type="PRINTS" id="PR00106">
    <property type="entry name" value="DNAPOLB"/>
</dbReference>
<dbReference type="InterPro" id="IPR006172">
    <property type="entry name" value="DNA-dir_DNA_pol_B"/>
</dbReference>
<dbReference type="InterPro" id="IPR023211">
    <property type="entry name" value="DNA_pol_palm_dom_sf"/>
</dbReference>
<gene>
    <name evidence="11" type="primary">Cnig_chr_III.g11050</name>
    <name evidence="11" type="ORF">B9Z55_011050</name>
</gene>
<dbReference type="GO" id="GO:0003677">
    <property type="term" value="F:DNA binding"/>
    <property type="evidence" value="ECO:0007669"/>
    <property type="project" value="UniProtKB-KW"/>
</dbReference>
<dbReference type="STRING" id="1611254.A0A2G5UIF5"/>
<comment type="catalytic activity">
    <reaction evidence="8">
        <text>DNA(n) + a 2'-deoxyribonucleoside 5'-triphosphate = DNA(n+1) + diphosphate</text>
        <dbReference type="Rhea" id="RHEA:22508"/>
        <dbReference type="Rhea" id="RHEA-COMP:17339"/>
        <dbReference type="Rhea" id="RHEA-COMP:17340"/>
        <dbReference type="ChEBI" id="CHEBI:33019"/>
        <dbReference type="ChEBI" id="CHEBI:61560"/>
        <dbReference type="ChEBI" id="CHEBI:173112"/>
        <dbReference type="EC" id="2.7.7.7"/>
    </reaction>
</comment>
<accession>A0A2G5UIF5</accession>
<proteinExistence type="inferred from homology"/>
<reference evidence="12" key="1">
    <citation type="submission" date="2017-10" db="EMBL/GenBank/DDBJ databases">
        <title>Rapid genome shrinkage in a self-fertile nematode reveals novel sperm competition proteins.</title>
        <authorList>
            <person name="Yin D."/>
            <person name="Schwarz E.M."/>
            <person name="Thomas C.G."/>
            <person name="Felde R.L."/>
            <person name="Korf I.F."/>
            <person name="Cutter A.D."/>
            <person name="Schartner C.M."/>
            <person name="Ralston E.J."/>
            <person name="Meyer B.J."/>
            <person name="Haag E.S."/>
        </authorList>
    </citation>
    <scope>NUCLEOTIDE SEQUENCE [LARGE SCALE GENOMIC DNA]</scope>
    <source>
        <strain evidence="12">JU1422</strain>
    </source>
</reference>
<dbReference type="InterPro" id="IPR036397">
    <property type="entry name" value="RNaseH_sf"/>
</dbReference>
<evidence type="ECO:0000256" key="3">
    <source>
        <dbReference type="ARBA" id="ARBA00022679"/>
    </source>
</evidence>
<feature type="region of interest" description="Disordered" evidence="9">
    <location>
        <begin position="81"/>
        <end position="124"/>
    </location>
</feature>
<evidence type="ECO:0000256" key="7">
    <source>
        <dbReference type="ARBA" id="ARBA00023125"/>
    </source>
</evidence>
<dbReference type="PANTHER" id="PTHR33568:SF3">
    <property type="entry name" value="DNA-DIRECTED DNA POLYMERASE"/>
    <property type="match status" value="1"/>
</dbReference>
<evidence type="ECO:0000313" key="11">
    <source>
        <dbReference type="EMBL" id="PIC39324.1"/>
    </source>
</evidence>
<dbReference type="EMBL" id="PDUG01000003">
    <property type="protein sequence ID" value="PIC39324.1"/>
    <property type="molecule type" value="Genomic_DNA"/>
</dbReference>
<feature type="compositionally biased region" description="Basic and acidic residues" evidence="9">
    <location>
        <begin position="101"/>
        <end position="113"/>
    </location>
</feature>
<keyword evidence="5" id="KW-0235">DNA replication</keyword>
<protein>
    <recommendedName>
        <fullName evidence="2">DNA-directed DNA polymerase</fullName>
        <ecNumber evidence="2">2.7.7.7</ecNumber>
    </recommendedName>
</protein>
<dbReference type="Pfam" id="PF03175">
    <property type="entry name" value="DNA_pol_B_2"/>
    <property type="match status" value="2"/>
</dbReference>
<dbReference type="Gene3D" id="3.90.1600.10">
    <property type="entry name" value="Palm domain of DNA polymerase"/>
    <property type="match status" value="1"/>
</dbReference>
<keyword evidence="6" id="KW-0239">DNA-directed DNA polymerase</keyword>
<dbReference type="InterPro" id="IPR012337">
    <property type="entry name" value="RNaseH-like_sf"/>
</dbReference>